<organism evidence="1 2">
    <name type="scientific">Termitidicoccus mucosus</name>
    <dbReference type="NCBI Taxonomy" id="1184151"/>
    <lineage>
        <taxon>Bacteria</taxon>
        <taxon>Pseudomonadati</taxon>
        <taxon>Verrucomicrobiota</taxon>
        <taxon>Opitutia</taxon>
        <taxon>Opitutales</taxon>
        <taxon>Opitutaceae</taxon>
        <taxon>Termitidicoccus</taxon>
    </lineage>
</organism>
<evidence type="ECO:0000313" key="2">
    <source>
        <dbReference type="Proteomes" id="UP000078486"/>
    </source>
</evidence>
<reference evidence="1 2" key="1">
    <citation type="submission" date="2016-01" db="EMBL/GenBank/DDBJ databases">
        <title>High potential of lignocellulose degradation of a new Verrucomicrobia species.</title>
        <authorList>
            <person name="Wang Y."/>
            <person name="Shi Y."/>
            <person name="Qiu Z."/>
            <person name="Liu S."/>
            <person name="Yang H."/>
        </authorList>
    </citation>
    <scope>NUCLEOTIDE SEQUENCE [LARGE SCALE GENOMIC DNA]</scope>
    <source>
        <strain evidence="1 2">TSB47</strain>
    </source>
</reference>
<dbReference type="AlphaFoldDB" id="A0A178IGM0"/>
<dbReference type="OrthoDB" id="9774579at2"/>
<name>A0A178IGM0_9BACT</name>
<accession>A0A178IGM0</accession>
<dbReference type="STRING" id="1184151.AW736_15565"/>
<dbReference type="PANTHER" id="PTHR47197">
    <property type="entry name" value="PROTEIN NIRF"/>
    <property type="match status" value="1"/>
</dbReference>
<evidence type="ECO:0008006" key="3">
    <source>
        <dbReference type="Google" id="ProtNLM"/>
    </source>
</evidence>
<evidence type="ECO:0000313" key="1">
    <source>
        <dbReference type="EMBL" id="OAM88751.1"/>
    </source>
</evidence>
<dbReference type="EMBL" id="LRRQ01000124">
    <property type="protein sequence ID" value="OAM88751.1"/>
    <property type="molecule type" value="Genomic_DNA"/>
</dbReference>
<dbReference type="Proteomes" id="UP000078486">
    <property type="component" value="Unassembled WGS sequence"/>
</dbReference>
<comment type="caution">
    <text evidence="1">The sequence shown here is derived from an EMBL/GenBank/DDBJ whole genome shotgun (WGS) entry which is preliminary data.</text>
</comment>
<dbReference type="InterPro" id="IPR051200">
    <property type="entry name" value="Host-pathogen_enzymatic-act"/>
</dbReference>
<protein>
    <recommendedName>
        <fullName evidence="3">BPP domain-containing protein</fullName>
    </recommendedName>
</protein>
<keyword evidence="2" id="KW-1185">Reference proteome</keyword>
<dbReference type="InterPro" id="IPR011048">
    <property type="entry name" value="Haem_d1_sf"/>
</dbReference>
<dbReference type="RefSeq" id="WP_068771231.1">
    <property type="nucleotide sequence ID" value="NZ_CP109796.1"/>
</dbReference>
<dbReference type="SUPFAM" id="SSF51004">
    <property type="entry name" value="C-terminal (heme d1) domain of cytochrome cd1-nitrite reductase"/>
    <property type="match status" value="1"/>
</dbReference>
<dbReference type="Gene3D" id="2.130.10.10">
    <property type="entry name" value="YVTN repeat-like/Quinoprotein amine dehydrogenase"/>
    <property type="match status" value="2"/>
</dbReference>
<proteinExistence type="predicted"/>
<gene>
    <name evidence="1" type="ORF">AW736_15565</name>
</gene>
<dbReference type="PANTHER" id="PTHR47197:SF3">
    <property type="entry name" value="DIHYDRO-HEME D1 DEHYDROGENASE"/>
    <property type="match status" value="1"/>
</dbReference>
<sequence length="404" mass="43133">MRKECKTIIDTYTRASSSAHASRRLKHFAATILLVCAPWCAAAPARMLVVSANDQASGYAGNMFVRPGARPGGVTVVDFSASPVRAWHVEGVPCSVIGPPSCVAVSADGGEILVSAAMQPDPDDAGKLRTDSRVTRLRPGANGWARAGEIEVGAQVSGIAFSRDAKRAWVALRAEGAVGLVGLRDDGMQVKGKWTFATGADSLSDIELSPDERTAFATLHTTATLLVLRVEADGALVEKQRLQLPRGAYHIGFLPDGKRALVGCTVDDVMCVLEEHDGAWRIRETIPTGRTPEGVFISPDGRWVAVTCFDGANMLIKNNLWFGQPSRVYIYSVNKDGAIKREQSLDLKNVLQGAAFTADSRTLVAGQFGEGNLRVFQLKEGAWSDSGLTIEIPGQSAALTATRN</sequence>
<dbReference type="InterPro" id="IPR015943">
    <property type="entry name" value="WD40/YVTN_repeat-like_dom_sf"/>
</dbReference>